<organism evidence="1">
    <name type="scientific">Anguilla anguilla</name>
    <name type="common">European freshwater eel</name>
    <name type="synonym">Muraena anguilla</name>
    <dbReference type="NCBI Taxonomy" id="7936"/>
    <lineage>
        <taxon>Eukaryota</taxon>
        <taxon>Metazoa</taxon>
        <taxon>Chordata</taxon>
        <taxon>Craniata</taxon>
        <taxon>Vertebrata</taxon>
        <taxon>Euteleostomi</taxon>
        <taxon>Actinopterygii</taxon>
        <taxon>Neopterygii</taxon>
        <taxon>Teleostei</taxon>
        <taxon>Anguilliformes</taxon>
        <taxon>Anguillidae</taxon>
        <taxon>Anguilla</taxon>
    </lineage>
</organism>
<reference evidence="1" key="1">
    <citation type="submission" date="2014-11" db="EMBL/GenBank/DDBJ databases">
        <authorList>
            <person name="Amaro Gonzalez C."/>
        </authorList>
    </citation>
    <scope>NUCLEOTIDE SEQUENCE</scope>
</reference>
<proteinExistence type="predicted"/>
<reference evidence="1" key="2">
    <citation type="journal article" date="2015" name="Fish Shellfish Immunol.">
        <title>Early steps in the European eel (Anguilla anguilla)-Vibrio vulnificus interaction in the gills: Role of the RtxA13 toxin.</title>
        <authorList>
            <person name="Callol A."/>
            <person name="Pajuelo D."/>
            <person name="Ebbesson L."/>
            <person name="Teles M."/>
            <person name="MacKenzie S."/>
            <person name="Amaro C."/>
        </authorList>
    </citation>
    <scope>NUCLEOTIDE SEQUENCE</scope>
</reference>
<dbReference type="EMBL" id="GBXM01080366">
    <property type="protein sequence ID" value="JAH28211.1"/>
    <property type="molecule type" value="Transcribed_RNA"/>
</dbReference>
<protein>
    <submittedName>
        <fullName evidence="1">Uncharacterized protein</fullName>
    </submittedName>
</protein>
<evidence type="ECO:0000313" key="1">
    <source>
        <dbReference type="EMBL" id="JAH28211.1"/>
    </source>
</evidence>
<sequence>MKANGTSSPSLRPSVEVLTDRSWRAINKTFQRHLHQGLEMYFRRPISK</sequence>
<name>A0A0E9RGE3_ANGAN</name>
<dbReference type="AlphaFoldDB" id="A0A0E9RGE3"/>
<accession>A0A0E9RGE3</accession>